<dbReference type="EMBL" id="HBKQ01029539">
    <property type="protein sequence ID" value="CAE2248667.1"/>
    <property type="molecule type" value="Transcribed_RNA"/>
</dbReference>
<organism evidence="1">
    <name type="scientific">Odontella aurita</name>
    <dbReference type="NCBI Taxonomy" id="265563"/>
    <lineage>
        <taxon>Eukaryota</taxon>
        <taxon>Sar</taxon>
        <taxon>Stramenopiles</taxon>
        <taxon>Ochrophyta</taxon>
        <taxon>Bacillariophyta</taxon>
        <taxon>Mediophyceae</taxon>
        <taxon>Biddulphiophycidae</taxon>
        <taxon>Eupodiscales</taxon>
        <taxon>Odontellaceae</taxon>
        <taxon>Odontella</taxon>
    </lineage>
</organism>
<proteinExistence type="predicted"/>
<name>A0A7S4J2Q7_9STRA</name>
<evidence type="ECO:0000313" key="1">
    <source>
        <dbReference type="EMBL" id="CAE2248667.1"/>
    </source>
</evidence>
<gene>
    <name evidence="1" type="ORF">OAUR00152_LOCUS20136</name>
</gene>
<reference evidence="1" key="1">
    <citation type="submission" date="2021-01" db="EMBL/GenBank/DDBJ databases">
        <authorList>
            <person name="Corre E."/>
            <person name="Pelletier E."/>
            <person name="Niang G."/>
            <person name="Scheremetjew M."/>
            <person name="Finn R."/>
            <person name="Kale V."/>
            <person name="Holt S."/>
            <person name="Cochrane G."/>
            <person name="Meng A."/>
            <person name="Brown T."/>
            <person name="Cohen L."/>
        </authorList>
    </citation>
    <scope>NUCLEOTIDE SEQUENCE</scope>
    <source>
        <strain evidence="1">Isolate 1302-5</strain>
    </source>
</reference>
<sequence>MASAASCYVKERLHTSSVLNDMIFFRRDRSVGSIDESLFSPLYSLLVSEGKAVCDSDKSVQERLCSALYGLKVLIVIDGADGIENEMCRFFRCVFEKAAGVHFLLTAERQIGFMSSCVVEKAISIDPLDHSSAVKLFEAICPHTESNSGVLDFLPTCPENSFRNAETVRCGIRSSITRAICSGIPSQIVEAAQNTTRQDYDDLVALGTN</sequence>
<accession>A0A7S4J2Q7</accession>
<dbReference type="AlphaFoldDB" id="A0A7S4J2Q7"/>
<protein>
    <submittedName>
        <fullName evidence="1">Uncharacterized protein</fullName>
    </submittedName>
</protein>